<accession>A0AA39URS3</accession>
<dbReference type="EMBL" id="JAUEPU010000034">
    <property type="protein sequence ID" value="KAK0490050.1"/>
    <property type="molecule type" value="Genomic_DNA"/>
</dbReference>
<feature type="compositionally biased region" description="Polar residues" evidence="1">
    <location>
        <begin position="54"/>
        <end position="75"/>
    </location>
</feature>
<gene>
    <name evidence="2" type="ORF">EDD18DRAFT_1109612</name>
</gene>
<name>A0AA39URS3_9AGAR</name>
<feature type="compositionally biased region" description="Basic and acidic residues" evidence="1">
    <location>
        <begin position="19"/>
        <end position="30"/>
    </location>
</feature>
<sequence length="444" mass="49760">MPYSPQTRMEWSNRASGIHADKDSYQDQARHPLQRNPCQFPSQPGTEVERYIPLSTTKSGNQRAGRSKSRATTAKTTVSLVGQPNGTKQYMAQQAARGYTCKDLKRHNQMEEKSTGATEYGYRSHQRRAEDRKKQSTGIGSPSITQIQTLPPPAARELYTLSARRHRTYMAQQAAQRYTSIQGVTGWAGIYMQGSGETPPDRRKKHRNNRVRTPRLSPRSQNDDSLANDVGLGDYFKFEETTKQQIKREIHGFSPAVAKLDDESRGVHFLNAIKKDDIESANAMWLLRNMMLDDVMRLARIINIDSVSTSKFVGCPERSIGMGLEVVHWMWLTIASPAMIDLMRERDQEDVGGRIHHATAETVASMADVDLAYVRVAGGDVAQPSLVFEGWQPDIALGEENAKITTARDQSYASHPTKTSDKARVGIAPGGFFYRCREEVGPQR</sequence>
<evidence type="ECO:0000313" key="2">
    <source>
        <dbReference type="EMBL" id="KAK0490050.1"/>
    </source>
</evidence>
<feature type="compositionally biased region" description="Polar residues" evidence="1">
    <location>
        <begin position="136"/>
        <end position="149"/>
    </location>
</feature>
<protein>
    <submittedName>
        <fullName evidence="2">Uncharacterized protein</fullName>
    </submittedName>
</protein>
<evidence type="ECO:0000313" key="3">
    <source>
        <dbReference type="Proteomes" id="UP001175228"/>
    </source>
</evidence>
<reference evidence="2" key="1">
    <citation type="submission" date="2023-06" db="EMBL/GenBank/DDBJ databases">
        <authorList>
            <consortium name="Lawrence Berkeley National Laboratory"/>
            <person name="Ahrendt S."/>
            <person name="Sahu N."/>
            <person name="Indic B."/>
            <person name="Wong-Bajracharya J."/>
            <person name="Merenyi Z."/>
            <person name="Ke H.-M."/>
            <person name="Monk M."/>
            <person name="Kocsube S."/>
            <person name="Drula E."/>
            <person name="Lipzen A."/>
            <person name="Balint B."/>
            <person name="Henrissat B."/>
            <person name="Andreopoulos B."/>
            <person name="Martin F.M."/>
            <person name="Harder C.B."/>
            <person name="Rigling D."/>
            <person name="Ford K.L."/>
            <person name="Foster G.D."/>
            <person name="Pangilinan J."/>
            <person name="Papanicolaou A."/>
            <person name="Barry K."/>
            <person name="LaButti K."/>
            <person name="Viragh M."/>
            <person name="Koriabine M."/>
            <person name="Yan M."/>
            <person name="Riley R."/>
            <person name="Champramary S."/>
            <person name="Plett K.L."/>
            <person name="Tsai I.J."/>
            <person name="Slot J."/>
            <person name="Sipos G."/>
            <person name="Plett J."/>
            <person name="Nagy L.G."/>
            <person name="Grigoriev I.V."/>
        </authorList>
    </citation>
    <scope>NUCLEOTIDE SEQUENCE</scope>
    <source>
        <strain evidence="2">HWK02</strain>
    </source>
</reference>
<feature type="region of interest" description="Disordered" evidence="1">
    <location>
        <begin position="107"/>
        <end position="153"/>
    </location>
</feature>
<dbReference type="AlphaFoldDB" id="A0AA39URS3"/>
<feature type="region of interest" description="Disordered" evidence="1">
    <location>
        <begin position="1"/>
        <end position="75"/>
    </location>
</feature>
<feature type="region of interest" description="Disordered" evidence="1">
    <location>
        <begin position="192"/>
        <end position="227"/>
    </location>
</feature>
<feature type="compositionally biased region" description="Polar residues" evidence="1">
    <location>
        <begin position="1"/>
        <end position="15"/>
    </location>
</feature>
<comment type="caution">
    <text evidence="2">The sequence shown here is derived from an EMBL/GenBank/DDBJ whole genome shotgun (WGS) entry which is preliminary data.</text>
</comment>
<organism evidence="2 3">
    <name type="scientific">Armillaria luteobubalina</name>
    <dbReference type="NCBI Taxonomy" id="153913"/>
    <lineage>
        <taxon>Eukaryota</taxon>
        <taxon>Fungi</taxon>
        <taxon>Dikarya</taxon>
        <taxon>Basidiomycota</taxon>
        <taxon>Agaricomycotina</taxon>
        <taxon>Agaricomycetes</taxon>
        <taxon>Agaricomycetidae</taxon>
        <taxon>Agaricales</taxon>
        <taxon>Marasmiineae</taxon>
        <taxon>Physalacriaceae</taxon>
        <taxon>Armillaria</taxon>
    </lineage>
</organism>
<keyword evidence="3" id="KW-1185">Reference proteome</keyword>
<feature type="compositionally biased region" description="Polar residues" evidence="1">
    <location>
        <begin position="36"/>
        <end position="45"/>
    </location>
</feature>
<dbReference type="Proteomes" id="UP001175228">
    <property type="component" value="Unassembled WGS sequence"/>
</dbReference>
<proteinExistence type="predicted"/>
<feature type="compositionally biased region" description="Basic residues" evidence="1">
    <location>
        <begin position="202"/>
        <end position="213"/>
    </location>
</feature>
<evidence type="ECO:0000256" key="1">
    <source>
        <dbReference type="SAM" id="MobiDB-lite"/>
    </source>
</evidence>